<keyword evidence="3 6" id="KW-0808">Transferase</keyword>
<evidence type="ECO:0000313" key="10">
    <source>
        <dbReference type="Proteomes" id="UP001598352"/>
    </source>
</evidence>
<dbReference type="InterPro" id="IPR031303">
    <property type="entry name" value="C5_meth_CS"/>
</dbReference>
<evidence type="ECO:0000256" key="1">
    <source>
        <dbReference type="ARBA" id="ARBA00011975"/>
    </source>
</evidence>
<dbReference type="InterPro" id="IPR029063">
    <property type="entry name" value="SAM-dependent_MTases_sf"/>
</dbReference>
<dbReference type="Gene3D" id="3.40.50.150">
    <property type="entry name" value="Vaccinia Virus protein VP39"/>
    <property type="match status" value="1"/>
</dbReference>
<keyword evidence="2 6" id="KW-0489">Methyltransferase</keyword>
<evidence type="ECO:0000256" key="3">
    <source>
        <dbReference type="ARBA" id="ARBA00022679"/>
    </source>
</evidence>
<evidence type="ECO:0000256" key="5">
    <source>
        <dbReference type="ARBA" id="ARBA00022747"/>
    </source>
</evidence>
<dbReference type="Gene3D" id="3.90.120.10">
    <property type="entry name" value="DNA Methylase, subunit A, domain 2"/>
    <property type="match status" value="1"/>
</dbReference>
<dbReference type="Pfam" id="PF00145">
    <property type="entry name" value="DNA_methylase"/>
    <property type="match status" value="1"/>
</dbReference>
<comment type="caution">
    <text evidence="9">The sequence shown here is derived from an EMBL/GenBank/DDBJ whole genome shotgun (WGS) entry which is preliminary data.</text>
</comment>
<dbReference type="GO" id="GO:0003886">
    <property type="term" value="F:DNA (cytosine-5-)-methyltransferase activity"/>
    <property type="evidence" value="ECO:0007669"/>
    <property type="project" value="UniProtKB-EC"/>
</dbReference>
<gene>
    <name evidence="9" type="ORF">ACFWOQ_13135</name>
</gene>
<feature type="active site" evidence="6">
    <location>
        <position position="89"/>
    </location>
</feature>
<accession>A0ABW6EZB2</accession>
<dbReference type="PROSITE" id="PS51257">
    <property type="entry name" value="PROKAR_LIPOPROTEIN"/>
    <property type="match status" value="1"/>
</dbReference>
<evidence type="ECO:0000256" key="2">
    <source>
        <dbReference type="ARBA" id="ARBA00022603"/>
    </source>
</evidence>
<evidence type="ECO:0000256" key="6">
    <source>
        <dbReference type="PROSITE-ProRule" id="PRU01016"/>
    </source>
</evidence>
<evidence type="ECO:0000256" key="8">
    <source>
        <dbReference type="SAM" id="MobiDB-lite"/>
    </source>
</evidence>
<comment type="similarity">
    <text evidence="6 7">Belongs to the class I-like SAM-binding methyltransferase superfamily. C5-methyltransferase family.</text>
</comment>
<dbReference type="PROSITE" id="PS00095">
    <property type="entry name" value="C5_MTASE_2"/>
    <property type="match status" value="1"/>
</dbReference>
<name>A0ABW6EZB2_9ACTN</name>
<dbReference type="InterPro" id="IPR001525">
    <property type="entry name" value="C5_MeTfrase"/>
</dbReference>
<dbReference type="SUPFAM" id="SSF53335">
    <property type="entry name" value="S-adenosyl-L-methionine-dependent methyltransferases"/>
    <property type="match status" value="1"/>
</dbReference>
<proteinExistence type="inferred from homology"/>
<dbReference type="InterPro" id="IPR050390">
    <property type="entry name" value="C5-Methyltransferase"/>
</dbReference>
<reference evidence="9 10" key="1">
    <citation type="submission" date="2024-09" db="EMBL/GenBank/DDBJ databases">
        <title>The Natural Products Discovery Center: Release of the First 8490 Sequenced Strains for Exploring Actinobacteria Biosynthetic Diversity.</title>
        <authorList>
            <person name="Kalkreuter E."/>
            <person name="Kautsar S.A."/>
            <person name="Yang D."/>
            <person name="Bader C.D."/>
            <person name="Teijaro C.N."/>
            <person name="Fluegel L."/>
            <person name="Davis C.M."/>
            <person name="Simpson J.R."/>
            <person name="Lauterbach L."/>
            <person name="Steele A.D."/>
            <person name="Gui C."/>
            <person name="Meng S."/>
            <person name="Li G."/>
            <person name="Viehrig K."/>
            <person name="Ye F."/>
            <person name="Su P."/>
            <person name="Kiefer A.F."/>
            <person name="Nichols A."/>
            <person name="Cepeda A.J."/>
            <person name="Yan W."/>
            <person name="Fan B."/>
            <person name="Jiang Y."/>
            <person name="Adhikari A."/>
            <person name="Zheng C.-J."/>
            <person name="Schuster L."/>
            <person name="Cowan T.M."/>
            <person name="Smanski M.J."/>
            <person name="Chevrette M.G."/>
            <person name="De Carvalho L.P.S."/>
            <person name="Shen B."/>
        </authorList>
    </citation>
    <scope>NUCLEOTIDE SEQUENCE [LARGE SCALE GENOMIC DNA]</scope>
    <source>
        <strain evidence="9 10">NPDC058428</strain>
    </source>
</reference>
<dbReference type="Proteomes" id="UP001598352">
    <property type="component" value="Unassembled WGS sequence"/>
</dbReference>
<dbReference type="RefSeq" id="WP_382772573.1">
    <property type="nucleotide sequence ID" value="NZ_JBHXKZ010000009.1"/>
</dbReference>
<feature type="region of interest" description="Disordered" evidence="8">
    <location>
        <begin position="329"/>
        <end position="377"/>
    </location>
</feature>
<evidence type="ECO:0000256" key="4">
    <source>
        <dbReference type="ARBA" id="ARBA00022691"/>
    </source>
</evidence>
<dbReference type="PANTHER" id="PTHR10629:SF52">
    <property type="entry name" value="DNA (CYTOSINE-5)-METHYLTRANSFERASE 1"/>
    <property type="match status" value="1"/>
</dbReference>
<dbReference type="EMBL" id="JBHXKZ010000009">
    <property type="protein sequence ID" value="MFD4823513.1"/>
    <property type="molecule type" value="Genomic_DNA"/>
</dbReference>
<evidence type="ECO:0000313" key="9">
    <source>
        <dbReference type="EMBL" id="MFD4823513.1"/>
    </source>
</evidence>
<keyword evidence="5" id="KW-0680">Restriction system</keyword>
<dbReference type="GO" id="GO:0032259">
    <property type="term" value="P:methylation"/>
    <property type="evidence" value="ECO:0007669"/>
    <property type="project" value="UniProtKB-KW"/>
</dbReference>
<keyword evidence="10" id="KW-1185">Reference proteome</keyword>
<feature type="compositionally biased region" description="Polar residues" evidence="8">
    <location>
        <begin position="352"/>
        <end position="367"/>
    </location>
</feature>
<evidence type="ECO:0000256" key="7">
    <source>
        <dbReference type="RuleBase" id="RU000416"/>
    </source>
</evidence>
<dbReference type="PROSITE" id="PS51679">
    <property type="entry name" value="SAM_MT_C5"/>
    <property type="match status" value="1"/>
</dbReference>
<dbReference type="PANTHER" id="PTHR10629">
    <property type="entry name" value="CYTOSINE-SPECIFIC METHYLTRANSFERASE"/>
    <property type="match status" value="1"/>
</dbReference>
<dbReference type="PRINTS" id="PR00105">
    <property type="entry name" value="C5METTRFRASE"/>
</dbReference>
<dbReference type="EC" id="2.1.1.37" evidence="1"/>
<dbReference type="NCBIfam" id="TIGR00675">
    <property type="entry name" value="dcm"/>
    <property type="match status" value="1"/>
</dbReference>
<sequence length="377" mass="39771">MPRTPAQSLPPATMSCIEICAGAGGQALGLQRAGFSHTALVELDRDAAQTLRLNRPNWNVTQSDIRRIRAGDLSATGNSVGVLAAGVPCPPFSLAGKQLGPVDERDLFPELLRLAAELRPSAVMVENVKGILQTKFAGYRAEVISVLARLGYTADWRLLRACDYGVPQLRPRAVLVALRPEAFRRFRWPTPTSCPKTAPSVGSVLYESMASADWELARQWADGAMTIALTLCGGSRKHGGADLGPSRARKAWSQLGVNGSSVADEPPGPGAALPVRLTVRQMALLQGFPTDWAFAGSKTSVYRQVGNAFPPPVAEAVGRSLAAALGQADTTSRSVIPQTPGMAHDPRGSTLFPPSTISPGLSASGGTVSRADSHLPR</sequence>
<protein>
    <recommendedName>
        <fullName evidence="1">DNA (cytosine-5-)-methyltransferase</fullName>
        <ecNumber evidence="1">2.1.1.37</ecNumber>
    </recommendedName>
</protein>
<organism evidence="9 10">
    <name type="scientific">Streptomyces rubiginosohelvolus</name>
    <dbReference type="NCBI Taxonomy" id="67362"/>
    <lineage>
        <taxon>Bacteria</taxon>
        <taxon>Bacillati</taxon>
        <taxon>Actinomycetota</taxon>
        <taxon>Actinomycetes</taxon>
        <taxon>Kitasatosporales</taxon>
        <taxon>Streptomycetaceae</taxon>
        <taxon>Streptomyces</taxon>
    </lineage>
</organism>
<keyword evidence="4 6" id="KW-0949">S-adenosyl-L-methionine</keyword>